<dbReference type="Pfam" id="PF00732">
    <property type="entry name" value="GMC_oxred_N"/>
    <property type="match status" value="1"/>
</dbReference>
<protein>
    <submittedName>
        <fullName evidence="9">Glucose-methanol-choline oxidoreductase</fullName>
    </submittedName>
</protein>
<feature type="binding site" evidence="5">
    <location>
        <position position="82"/>
    </location>
    <ligand>
        <name>FAD</name>
        <dbReference type="ChEBI" id="CHEBI:57692"/>
    </ligand>
</feature>
<feature type="binding site" evidence="5">
    <location>
        <position position="86"/>
    </location>
    <ligand>
        <name>FAD</name>
        <dbReference type="ChEBI" id="CHEBI:57692"/>
    </ligand>
</feature>
<dbReference type="AlphaFoldDB" id="Q13GG8"/>
<keyword evidence="3 6" id="KW-0285">Flavoprotein</keyword>
<feature type="domain" description="Glucose-methanol-choline oxidoreductase N-terminal" evidence="8">
    <location>
        <begin position="253"/>
        <end position="267"/>
    </location>
</feature>
<dbReference type="EMBL" id="CP000272">
    <property type="protein sequence ID" value="ABE36821.1"/>
    <property type="molecule type" value="Genomic_DNA"/>
</dbReference>
<evidence type="ECO:0000256" key="1">
    <source>
        <dbReference type="ARBA" id="ARBA00001974"/>
    </source>
</evidence>
<feature type="binding site" evidence="5">
    <location>
        <position position="218"/>
    </location>
    <ligand>
        <name>FAD</name>
        <dbReference type="ChEBI" id="CHEBI:57692"/>
    </ligand>
</feature>
<evidence type="ECO:0000256" key="4">
    <source>
        <dbReference type="ARBA" id="ARBA00022827"/>
    </source>
</evidence>
<keyword evidence="4 5" id="KW-0274">FAD</keyword>
<dbReference type="RefSeq" id="WP_011494068.1">
    <property type="nucleotide sequence ID" value="NC_007953.1"/>
</dbReference>
<accession>Q13GG8</accession>
<proteinExistence type="inferred from homology"/>
<keyword evidence="10" id="KW-1185">Reference proteome</keyword>
<dbReference type="InterPro" id="IPR036188">
    <property type="entry name" value="FAD/NAD-bd_sf"/>
</dbReference>
<dbReference type="STRING" id="266265.Bxe_C0946"/>
<dbReference type="InterPro" id="IPR012132">
    <property type="entry name" value="GMC_OxRdtase"/>
</dbReference>
<dbReference type="SUPFAM" id="SSF54373">
    <property type="entry name" value="FAD-linked reductases, C-terminal domain"/>
    <property type="match status" value="1"/>
</dbReference>
<dbReference type="eggNOG" id="COG2303">
    <property type="taxonomic scope" value="Bacteria"/>
</dbReference>
<dbReference type="SUPFAM" id="SSF51905">
    <property type="entry name" value="FAD/NAD(P)-binding domain"/>
    <property type="match status" value="1"/>
</dbReference>
<dbReference type="PANTHER" id="PTHR11552">
    <property type="entry name" value="GLUCOSE-METHANOL-CHOLINE GMC OXIDOREDUCTASE"/>
    <property type="match status" value="1"/>
</dbReference>
<evidence type="ECO:0000313" key="9">
    <source>
        <dbReference type="EMBL" id="ABE36821.1"/>
    </source>
</evidence>
<dbReference type="OrthoDB" id="9785276at2"/>
<organism evidence="9 10">
    <name type="scientific">Paraburkholderia xenovorans (strain LB400)</name>
    <dbReference type="NCBI Taxonomy" id="266265"/>
    <lineage>
        <taxon>Bacteria</taxon>
        <taxon>Pseudomonadati</taxon>
        <taxon>Pseudomonadota</taxon>
        <taxon>Betaproteobacteria</taxon>
        <taxon>Burkholderiales</taxon>
        <taxon>Burkholderiaceae</taxon>
        <taxon>Paraburkholderia</taxon>
    </lineage>
</organism>
<evidence type="ECO:0000259" key="7">
    <source>
        <dbReference type="PROSITE" id="PS00623"/>
    </source>
</evidence>
<dbReference type="GO" id="GO:0050660">
    <property type="term" value="F:flavin adenine dinucleotide binding"/>
    <property type="evidence" value="ECO:0007669"/>
    <property type="project" value="InterPro"/>
</dbReference>
<feature type="domain" description="Glucose-methanol-choline oxidoreductase N-terminal" evidence="7">
    <location>
        <begin position="80"/>
        <end position="103"/>
    </location>
</feature>
<dbReference type="Gene3D" id="3.30.560.10">
    <property type="entry name" value="Glucose Oxidase, domain 3"/>
    <property type="match status" value="1"/>
</dbReference>
<evidence type="ECO:0000259" key="8">
    <source>
        <dbReference type="PROSITE" id="PS00624"/>
    </source>
</evidence>
<dbReference type="PROSITE" id="PS00623">
    <property type="entry name" value="GMC_OXRED_1"/>
    <property type="match status" value="1"/>
</dbReference>
<dbReference type="KEGG" id="bxe:Bxe_C0946"/>
<gene>
    <name evidence="9" type="ORF">Bxe_C0946</name>
</gene>
<evidence type="ECO:0000256" key="3">
    <source>
        <dbReference type="ARBA" id="ARBA00022630"/>
    </source>
</evidence>
<dbReference type="Proteomes" id="UP000001817">
    <property type="component" value="Chromosome 3"/>
</dbReference>
<sequence>MIEYDYIIVGAGSAGCVLANRLSESPSNKVLLVEAGAGDRHPYIGIPKGIAKLRMHPKYSWRLPTEPTLGRAQGEFWPRGRVIGGTSSINGMFYIRGQPEDYDEWETLGAKGWGWKDIAPCFRKMEDHELGETPLRGVGGPLHVTLPYHEHPPLNEAFLQAGEQIGLPRKEDLNQGDQAGIGYYPVNMWKNRRWSAADAHLRPALKRPNLTVLKGVHVDRVLFDGLRAVGIAARIGDARKEFRSRGEIILSAGTLKSPQILQLSGVGPGDVLRAAGVPIVADRADVGRNMLEHLSMTVVNRLVGTAGENREYRGWRLAKNALKYYVRRNGVLSYSTFPIGGFARSSPELERADIQFFLGGLSFEMGGLKSVAARVQTGKLPGLTCFAYFMKPESRGSVAISSADPDAPAVIRPNWLDTENDRQAAIRVVRFMRRIVHAPALKSYVGDEVMPGPATSDDDDALLAAYTRFGSTANHAVGTCRMGGDAASVVDGRLRVRGVENLRVVDCSVIPTPISGNTNGPVMALAWRAADLILQGER</sequence>
<dbReference type="InterPro" id="IPR007867">
    <property type="entry name" value="GMC_OxRtase_C"/>
</dbReference>
<evidence type="ECO:0000256" key="5">
    <source>
        <dbReference type="PIRSR" id="PIRSR000137-2"/>
    </source>
</evidence>
<dbReference type="Gene3D" id="3.50.50.60">
    <property type="entry name" value="FAD/NAD(P)-binding domain"/>
    <property type="match status" value="1"/>
</dbReference>
<comment type="similarity">
    <text evidence="2 6">Belongs to the GMC oxidoreductase family.</text>
</comment>
<dbReference type="PANTHER" id="PTHR11552:SF147">
    <property type="entry name" value="CHOLINE DEHYDROGENASE, MITOCHONDRIAL"/>
    <property type="match status" value="1"/>
</dbReference>
<dbReference type="InterPro" id="IPR000172">
    <property type="entry name" value="GMC_OxRdtase_N"/>
</dbReference>
<dbReference type="PATRIC" id="fig|266265.5.peg.8710"/>
<dbReference type="KEGG" id="bxb:DR64_7504"/>
<name>Q13GG8_PARXL</name>
<dbReference type="PROSITE" id="PS00624">
    <property type="entry name" value="GMC_OXRED_2"/>
    <property type="match status" value="1"/>
</dbReference>
<evidence type="ECO:0000313" key="10">
    <source>
        <dbReference type="Proteomes" id="UP000001817"/>
    </source>
</evidence>
<reference evidence="9 10" key="1">
    <citation type="journal article" date="2006" name="Proc. Natl. Acad. Sci. U.S.A.">
        <title>Burkholderia xenovorans LB400 harbors a multi-replicon, 9.73-Mbp genome shaped for versatility.</title>
        <authorList>
            <person name="Chain P.S."/>
            <person name="Denef V.J."/>
            <person name="Konstantinidis K.T."/>
            <person name="Vergez L.M."/>
            <person name="Agullo L."/>
            <person name="Reyes V.L."/>
            <person name="Hauser L."/>
            <person name="Cordova M."/>
            <person name="Gomez L."/>
            <person name="Gonzalez M."/>
            <person name="Land M."/>
            <person name="Lao V."/>
            <person name="Larimer F."/>
            <person name="LiPuma J.J."/>
            <person name="Mahenthiralingam E."/>
            <person name="Malfatti S.A."/>
            <person name="Marx C.J."/>
            <person name="Parnell J.J."/>
            <person name="Ramette A."/>
            <person name="Richardson P."/>
            <person name="Seeger M."/>
            <person name="Smith D."/>
            <person name="Spilker T."/>
            <person name="Sul W.J."/>
            <person name="Tsoi T.V."/>
            <person name="Ulrich L.E."/>
            <person name="Zhulin I.B."/>
            <person name="Tiedje J.M."/>
        </authorList>
    </citation>
    <scope>NUCLEOTIDE SEQUENCE [LARGE SCALE GENOMIC DNA]</scope>
    <source>
        <strain evidence="9 10">LB400</strain>
    </source>
</reference>
<evidence type="ECO:0000256" key="2">
    <source>
        <dbReference type="ARBA" id="ARBA00010790"/>
    </source>
</evidence>
<evidence type="ECO:0000256" key="6">
    <source>
        <dbReference type="RuleBase" id="RU003968"/>
    </source>
</evidence>
<dbReference type="PIRSF" id="PIRSF000137">
    <property type="entry name" value="Alcohol_oxidase"/>
    <property type="match status" value="1"/>
</dbReference>
<comment type="cofactor">
    <cofactor evidence="1 5">
        <name>FAD</name>
        <dbReference type="ChEBI" id="CHEBI:57692"/>
    </cofactor>
</comment>
<dbReference type="Pfam" id="PF05199">
    <property type="entry name" value="GMC_oxred_C"/>
    <property type="match status" value="1"/>
</dbReference>
<dbReference type="GO" id="GO:0016614">
    <property type="term" value="F:oxidoreductase activity, acting on CH-OH group of donors"/>
    <property type="evidence" value="ECO:0007669"/>
    <property type="project" value="InterPro"/>
</dbReference>